<protein>
    <submittedName>
        <fullName evidence="1">Glycosyltransferase</fullName>
    </submittedName>
</protein>
<proteinExistence type="predicted"/>
<organism evidence="1 2">
    <name type="scientific">Denitromonas iodatirespirans</name>
    <dbReference type="NCBI Taxonomy" id="2795389"/>
    <lineage>
        <taxon>Bacteria</taxon>
        <taxon>Pseudomonadati</taxon>
        <taxon>Pseudomonadota</taxon>
        <taxon>Betaproteobacteria</taxon>
        <taxon>Rhodocyclales</taxon>
        <taxon>Zoogloeaceae</taxon>
        <taxon>Denitromonas</taxon>
    </lineage>
</organism>
<gene>
    <name evidence="1" type="ORF">I8J34_05265</name>
</gene>
<name>A0A944HBT6_DENI1</name>
<reference evidence="2" key="1">
    <citation type="journal article" date="2022" name="ISME J.">
        <title>Genetic and phylogenetic analysis of dissimilatory iodate-reducing bacteria identifies potential niches across the world's oceans.</title>
        <authorList>
            <person name="Reyes-Umana V."/>
            <person name="Henning Z."/>
            <person name="Lee K."/>
            <person name="Barnum T.P."/>
            <person name="Coates J.D."/>
        </authorList>
    </citation>
    <scope>NUCLEOTIDE SEQUENCE [LARGE SCALE GENOMIC DNA]</scope>
    <source>
        <strain evidence="2">IR12</strain>
    </source>
</reference>
<keyword evidence="2" id="KW-1185">Reference proteome</keyword>
<comment type="caution">
    <text evidence="1">The sequence shown here is derived from an EMBL/GenBank/DDBJ whole genome shotgun (WGS) entry which is preliminary data.</text>
</comment>
<accession>A0A944HBT6</accession>
<dbReference type="Proteomes" id="UP000694660">
    <property type="component" value="Unassembled WGS sequence"/>
</dbReference>
<dbReference type="AlphaFoldDB" id="A0A944HBT6"/>
<sequence length="407" mass="45082">MKRLLMIAYHFPPIQGSSGVQRSLRFIQHLPEFGWEPIVLSITPCAYPATSDDQLAQIPAGTVVCRAFGLDAARHLSIAGRYPGWLALPDRWANWQFAAAIHGRALIRRHRPQALWSTYPIATAHRIAAGLQQHSGLPWLADFRDPMAQPDYPADPAQWRAFKRIEESAARQAAAFSFTAPSALADYRQRYPDAAARMHLIENGYDEAAFADEVADEPLTPGHLTLLHSGIVYPQERDPTQLFAALATLRRENPALTAQLRLRFRAPVHEDLIRHLAATHDLTDLIEVLPPLPYRDAIAEMQRADGLLVLQAGNCNHQIPAKLYEYLRARRPILGLADPAGDTGRQLAAAGVPLVVPLEQPQAIREALGAFLTDPARRALADEEIVAAASRRQRTAQLAKLLDRMAS</sequence>
<evidence type="ECO:0000313" key="2">
    <source>
        <dbReference type="Proteomes" id="UP000694660"/>
    </source>
</evidence>
<dbReference type="EMBL" id="JAEKFT010000004">
    <property type="protein sequence ID" value="MBT0960581.1"/>
    <property type="molecule type" value="Genomic_DNA"/>
</dbReference>
<dbReference type="SUPFAM" id="SSF53756">
    <property type="entry name" value="UDP-Glycosyltransferase/glycogen phosphorylase"/>
    <property type="match status" value="1"/>
</dbReference>
<evidence type="ECO:0000313" key="1">
    <source>
        <dbReference type="EMBL" id="MBT0960581.1"/>
    </source>
</evidence>
<dbReference type="RefSeq" id="WP_214360336.1">
    <property type="nucleotide sequence ID" value="NZ_JAEKFT010000004.1"/>
</dbReference>
<dbReference type="Gene3D" id="3.40.50.2000">
    <property type="entry name" value="Glycogen Phosphorylase B"/>
    <property type="match status" value="2"/>
</dbReference>